<dbReference type="PANTHER" id="PTHR43649:SF31">
    <property type="entry name" value="SN-GLYCEROL-3-PHOSPHATE-BINDING PERIPLASMIC PROTEIN UGPB"/>
    <property type="match status" value="1"/>
</dbReference>
<proteinExistence type="inferred from homology"/>
<dbReference type="EMBL" id="ACIO01000550">
    <property type="protein sequence ID" value="EFC96449.1"/>
    <property type="molecule type" value="Genomic_DNA"/>
</dbReference>
<dbReference type="PANTHER" id="PTHR43649">
    <property type="entry name" value="ARABINOSE-BINDING PROTEIN-RELATED"/>
    <property type="match status" value="1"/>
</dbReference>
<keyword evidence="4" id="KW-0732">Signal</keyword>
<accession>D3AP10</accession>
<protein>
    <submittedName>
        <fullName evidence="5">ABC transporter, solute-binding protein</fullName>
    </submittedName>
</protein>
<evidence type="ECO:0000256" key="1">
    <source>
        <dbReference type="ARBA" id="ARBA00004196"/>
    </source>
</evidence>
<dbReference type="Gene3D" id="3.40.190.10">
    <property type="entry name" value="Periplasmic binding protein-like II"/>
    <property type="match status" value="1"/>
</dbReference>
<dbReference type="InterPro" id="IPR050490">
    <property type="entry name" value="Bact_solute-bd_prot1"/>
</dbReference>
<dbReference type="CDD" id="cd13585">
    <property type="entry name" value="PBP2_TMBP_like"/>
    <property type="match status" value="1"/>
</dbReference>
<gene>
    <name evidence="5" type="ORF">CLOSTHATH_05362</name>
</gene>
<sequence length="424" mass="46982">MYLPNVKEEIYMKKKIAVIAALSLVAVTVLSGCGSKADSQANGGKVKIRFASWDNAEDLDKQQALVDQFNASHDDIEVALEAYGSEYDTKISAGMGSGDTPDVLYMWDYPSYYEGLEPLDSYIEKEGADYKNNFYDALWPYNSKGDSVYGIPVGFTTHALFYNKDIFAQAGVAEPTNDWTWDDLMAAAKTITEKVDGVKGFSFQMKPDPYDYEMYLWSNGTAFVDQDGNLDGNLNSEKAIEAVSMFQNMEKDGYAIATEKNGTDEFRSGQTAMYIYGAWSIASFDEDGLNYGIVDIPAFAGAGHDSVSILSSSGVSISKDSKHKDAAWEFVKYWTGEEMNKARIGYELPALKSVVESEKILEDPANAPFYSMLEQSSGYTPASFIVDNWSELKDTLDLTFERVYNPSTMEDPAVVLNEAVSEMQ</sequence>
<keyword evidence="3" id="KW-0813">Transport</keyword>
<name>D3AP10_9FIRM</name>
<dbReference type="Pfam" id="PF01547">
    <property type="entry name" value="SBP_bac_1"/>
    <property type="match status" value="1"/>
</dbReference>
<evidence type="ECO:0000313" key="5">
    <source>
        <dbReference type="EMBL" id="EFC96449.1"/>
    </source>
</evidence>
<evidence type="ECO:0000313" key="6">
    <source>
        <dbReference type="Proteomes" id="UP000004968"/>
    </source>
</evidence>
<dbReference type="HOGENOM" id="CLU_031285_10_5_9"/>
<dbReference type="InterPro" id="IPR006059">
    <property type="entry name" value="SBP"/>
</dbReference>
<comment type="similarity">
    <text evidence="2">Belongs to the bacterial solute-binding protein 1 family.</text>
</comment>
<dbReference type="PROSITE" id="PS51257">
    <property type="entry name" value="PROKAR_LIPOPROTEIN"/>
    <property type="match status" value="1"/>
</dbReference>
<evidence type="ECO:0000256" key="2">
    <source>
        <dbReference type="ARBA" id="ARBA00008520"/>
    </source>
</evidence>
<dbReference type="Proteomes" id="UP000004968">
    <property type="component" value="Unassembled WGS sequence"/>
</dbReference>
<organism evidence="5 6">
    <name type="scientific">Hungatella hathewayi DSM 13479</name>
    <dbReference type="NCBI Taxonomy" id="566550"/>
    <lineage>
        <taxon>Bacteria</taxon>
        <taxon>Bacillati</taxon>
        <taxon>Bacillota</taxon>
        <taxon>Clostridia</taxon>
        <taxon>Lachnospirales</taxon>
        <taxon>Lachnospiraceae</taxon>
        <taxon>Hungatella</taxon>
    </lineage>
</organism>
<dbReference type="AlphaFoldDB" id="D3AP10"/>
<reference evidence="5 6" key="1">
    <citation type="submission" date="2010-01" db="EMBL/GenBank/DDBJ databases">
        <authorList>
            <person name="Weinstock G."/>
            <person name="Sodergren E."/>
            <person name="Clifton S."/>
            <person name="Fulton L."/>
            <person name="Fulton B."/>
            <person name="Courtney L."/>
            <person name="Fronick C."/>
            <person name="Harrison M."/>
            <person name="Strong C."/>
            <person name="Farmer C."/>
            <person name="Delahaunty K."/>
            <person name="Markovic C."/>
            <person name="Hall O."/>
            <person name="Minx P."/>
            <person name="Tomlinson C."/>
            <person name="Mitreva M."/>
            <person name="Nelson J."/>
            <person name="Hou S."/>
            <person name="Wollam A."/>
            <person name="Pepin K.H."/>
            <person name="Johnson M."/>
            <person name="Bhonagiri V."/>
            <person name="Nash W.E."/>
            <person name="Warren W."/>
            <person name="Chinwalla A."/>
            <person name="Mardis E.R."/>
            <person name="Wilson R.K."/>
        </authorList>
    </citation>
    <scope>NUCLEOTIDE SEQUENCE [LARGE SCALE GENOMIC DNA]</scope>
    <source>
        <strain evidence="5 6">DSM 13479</strain>
    </source>
</reference>
<evidence type="ECO:0000256" key="4">
    <source>
        <dbReference type="ARBA" id="ARBA00022729"/>
    </source>
</evidence>
<dbReference type="GO" id="GO:0030313">
    <property type="term" value="C:cell envelope"/>
    <property type="evidence" value="ECO:0007669"/>
    <property type="project" value="UniProtKB-SubCell"/>
</dbReference>
<comment type="subcellular location">
    <subcellularLocation>
        <location evidence="1">Cell envelope</location>
    </subcellularLocation>
</comment>
<dbReference type="SUPFAM" id="SSF53850">
    <property type="entry name" value="Periplasmic binding protein-like II"/>
    <property type="match status" value="1"/>
</dbReference>
<evidence type="ECO:0000256" key="3">
    <source>
        <dbReference type="ARBA" id="ARBA00022448"/>
    </source>
</evidence>
<comment type="caution">
    <text evidence="5">The sequence shown here is derived from an EMBL/GenBank/DDBJ whole genome shotgun (WGS) entry which is preliminary data.</text>
</comment>